<proteinExistence type="predicted"/>
<dbReference type="RefSeq" id="WP_235704894.1">
    <property type="nucleotide sequence ID" value="NZ_JAKGBZ010000027.1"/>
</dbReference>
<feature type="region of interest" description="Disordered" evidence="1">
    <location>
        <begin position="28"/>
        <end position="136"/>
    </location>
</feature>
<organism evidence="2 3">
    <name type="scientific">Acidiphilium iwatense</name>
    <dbReference type="NCBI Taxonomy" id="768198"/>
    <lineage>
        <taxon>Bacteria</taxon>
        <taxon>Pseudomonadati</taxon>
        <taxon>Pseudomonadota</taxon>
        <taxon>Alphaproteobacteria</taxon>
        <taxon>Acetobacterales</taxon>
        <taxon>Acidocellaceae</taxon>
        <taxon>Acidiphilium</taxon>
    </lineage>
</organism>
<evidence type="ECO:0000313" key="2">
    <source>
        <dbReference type="EMBL" id="MCF3947641.1"/>
    </source>
</evidence>
<dbReference type="EMBL" id="JAKGBZ010000027">
    <property type="protein sequence ID" value="MCF3947641.1"/>
    <property type="molecule type" value="Genomic_DNA"/>
</dbReference>
<dbReference type="InterPro" id="IPR019632">
    <property type="entry name" value="DUF2497"/>
</dbReference>
<dbReference type="Proteomes" id="UP001521209">
    <property type="component" value="Unassembled WGS sequence"/>
</dbReference>
<name>A0ABS9DY22_9PROT</name>
<protein>
    <submittedName>
        <fullName evidence="2">DUF2497 domain-containing protein</fullName>
    </submittedName>
</protein>
<dbReference type="Pfam" id="PF10691">
    <property type="entry name" value="DUF2497"/>
    <property type="match status" value="1"/>
</dbReference>
<reference evidence="2 3" key="1">
    <citation type="submission" date="2022-01" db="EMBL/GenBank/DDBJ databases">
        <authorList>
            <person name="Won M."/>
            <person name="Kim S.-J."/>
            <person name="Kwon S.-W."/>
        </authorList>
    </citation>
    <scope>NUCLEOTIDE SEQUENCE [LARGE SCALE GENOMIC DNA]</scope>
    <source>
        <strain evidence="2 3">KCTC 23505</strain>
    </source>
</reference>
<gene>
    <name evidence="2" type="ORF">L2A60_13235</name>
</gene>
<evidence type="ECO:0000256" key="1">
    <source>
        <dbReference type="SAM" id="MobiDB-lite"/>
    </source>
</evidence>
<comment type="caution">
    <text evidence="2">The sequence shown here is derived from an EMBL/GenBank/DDBJ whole genome shotgun (WGS) entry which is preliminary data.</text>
</comment>
<accession>A0ABS9DY22</accession>
<evidence type="ECO:0000313" key="3">
    <source>
        <dbReference type="Proteomes" id="UP001521209"/>
    </source>
</evidence>
<keyword evidence="3" id="KW-1185">Reference proteome</keyword>
<sequence length="214" mass="22790">MSVSNQPLGNEPSMDEILASIRRIIRNDEPPVQVPPAAPEATQAPESVIMLDASMMVPDDEPPAEAPSARAPLRTPAREAFASSSTLSTAPPPLPFQQSVELSDPSATPPDNAGTDQPYEPSAEPEQKSGTVEAPQPIIGARTAEAVSAQFGALVRTISADRSLAVTRGGPTVEEIVREEIRPMLKSWMDSHLPSLVERMVRAEIERVVGRDGG</sequence>